<reference evidence="3" key="1">
    <citation type="journal article" date="2020" name="Stud. Mycol.">
        <title>101 Dothideomycetes genomes: a test case for predicting lifestyles and emergence of pathogens.</title>
        <authorList>
            <person name="Haridas S."/>
            <person name="Albert R."/>
            <person name="Binder M."/>
            <person name="Bloem J."/>
            <person name="Labutti K."/>
            <person name="Salamov A."/>
            <person name="Andreopoulos B."/>
            <person name="Baker S."/>
            <person name="Barry K."/>
            <person name="Bills G."/>
            <person name="Bluhm B."/>
            <person name="Cannon C."/>
            <person name="Castanera R."/>
            <person name="Culley D."/>
            <person name="Daum C."/>
            <person name="Ezra D."/>
            <person name="Gonzalez J."/>
            <person name="Henrissat B."/>
            <person name="Kuo A."/>
            <person name="Liang C."/>
            <person name="Lipzen A."/>
            <person name="Lutzoni F."/>
            <person name="Magnuson J."/>
            <person name="Mondo S."/>
            <person name="Nolan M."/>
            <person name="Ohm R."/>
            <person name="Pangilinan J."/>
            <person name="Park H.-J."/>
            <person name="Ramirez L."/>
            <person name="Alfaro M."/>
            <person name="Sun H."/>
            <person name="Tritt A."/>
            <person name="Yoshinaga Y."/>
            <person name="Zwiers L.-H."/>
            <person name="Turgeon B."/>
            <person name="Goodwin S."/>
            <person name="Spatafora J."/>
            <person name="Crous P."/>
            <person name="Grigoriev I."/>
        </authorList>
    </citation>
    <scope>NUCLEOTIDE SEQUENCE</scope>
    <source>
        <strain evidence="3">Tuck. ex Michener</strain>
    </source>
</reference>
<protein>
    <recommendedName>
        <fullName evidence="5">Vacuolar import and degradation protein-domain-containing protein</fullName>
    </recommendedName>
</protein>
<dbReference type="GO" id="GO:0034657">
    <property type="term" value="C:GID complex"/>
    <property type="evidence" value="ECO:0007669"/>
    <property type="project" value="TreeGrafter"/>
</dbReference>
<feature type="compositionally biased region" description="Polar residues" evidence="2">
    <location>
        <begin position="124"/>
        <end position="139"/>
    </location>
</feature>
<dbReference type="Proteomes" id="UP000800092">
    <property type="component" value="Unassembled WGS sequence"/>
</dbReference>
<dbReference type="PANTHER" id="PTHR14534:SF3">
    <property type="entry name" value="GID COMPLEX SUBUNIT 4 HOMOLOG"/>
    <property type="match status" value="1"/>
</dbReference>
<dbReference type="OrthoDB" id="62at2759"/>
<evidence type="ECO:0000313" key="3">
    <source>
        <dbReference type="EMBL" id="KAF2232953.1"/>
    </source>
</evidence>
<evidence type="ECO:0000256" key="2">
    <source>
        <dbReference type="SAM" id="MobiDB-lite"/>
    </source>
</evidence>
<dbReference type="GO" id="GO:0005773">
    <property type="term" value="C:vacuole"/>
    <property type="evidence" value="ECO:0007669"/>
    <property type="project" value="GOC"/>
</dbReference>
<evidence type="ECO:0000313" key="4">
    <source>
        <dbReference type="Proteomes" id="UP000800092"/>
    </source>
</evidence>
<organism evidence="3 4">
    <name type="scientific">Viridothelium virens</name>
    <name type="common">Speckled blister lichen</name>
    <name type="synonym">Trypethelium virens</name>
    <dbReference type="NCBI Taxonomy" id="1048519"/>
    <lineage>
        <taxon>Eukaryota</taxon>
        <taxon>Fungi</taxon>
        <taxon>Dikarya</taxon>
        <taxon>Ascomycota</taxon>
        <taxon>Pezizomycotina</taxon>
        <taxon>Dothideomycetes</taxon>
        <taxon>Dothideomycetes incertae sedis</taxon>
        <taxon>Trypetheliales</taxon>
        <taxon>Trypetheliaceae</taxon>
        <taxon>Viridothelium</taxon>
    </lineage>
</organism>
<dbReference type="GO" id="GO:0006623">
    <property type="term" value="P:protein targeting to vacuole"/>
    <property type="evidence" value="ECO:0007669"/>
    <property type="project" value="TreeGrafter"/>
</dbReference>
<name>A0A6A6H5Y6_VIRVR</name>
<feature type="compositionally biased region" description="Basic and acidic residues" evidence="2">
    <location>
        <begin position="140"/>
        <end position="154"/>
    </location>
</feature>
<dbReference type="Pfam" id="PF09783">
    <property type="entry name" value="Vac_ImportDeg"/>
    <property type="match status" value="2"/>
</dbReference>
<feature type="compositionally biased region" description="Basic and acidic residues" evidence="2">
    <location>
        <begin position="303"/>
        <end position="327"/>
    </location>
</feature>
<feature type="compositionally biased region" description="Polar residues" evidence="2">
    <location>
        <begin position="714"/>
        <end position="731"/>
    </location>
</feature>
<dbReference type="AlphaFoldDB" id="A0A6A6H5Y6"/>
<dbReference type="InterPro" id="IPR018618">
    <property type="entry name" value="GID4/10-like"/>
</dbReference>
<comment type="similarity">
    <text evidence="1">Belongs to the GID4/VID24 family.</text>
</comment>
<dbReference type="GO" id="GO:0045721">
    <property type="term" value="P:negative regulation of gluconeogenesis"/>
    <property type="evidence" value="ECO:0007669"/>
    <property type="project" value="TreeGrafter"/>
</dbReference>
<feature type="region of interest" description="Disordered" evidence="2">
    <location>
        <begin position="90"/>
        <end position="154"/>
    </location>
</feature>
<keyword evidence="4" id="KW-1185">Reference proteome</keyword>
<evidence type="ECO:0008006" key="5">
    <source>
        <dbReference type="Google" id="ProtNLM"/>
    </source>
</evidence>
<accession>A0A6A6H5Y6</accession>
<gene>
    <name evidence="3" type="ORF">EV356DRAFT_517074</name>
</gene>
<feature type="region of interest" description="Disordered" evidence="2">
    <location>
        <begin position="303"/>
        <end position="333"/>
    </location>
</feature>
<dbReference type="GO" id="GO:0043161">
    <property type="term" value="P:proteasome-mediated ubiquitin-dependent protein catabolic process"/>
    <property type="evidence" value="ECO:0007669"/>
    <property type="project" value="TreeGrafter"/>
</dbReference>
<dbReference type="EMBL" id="ML991811">
    <property type="protein sequence ID" value="KAF2232953.1"/>
    <property type="molecule type" value="Genomic_DNA"/>
</dbReference>
<dbReference type="GO" id="GO:0007039">
    <property type="term" value="P:protein catabolic process in the vacuole"/>
    <property type="evidence" value="ECO:0007669"/>
    <property type="project" value="TreeGrafter"/>
</dbReference>
<feature type="region of interest" description="Disordered" evidence="2">
    <location>
        <begin position="1"/>
        <end position="27"/>
    </location>
</feature>
<feature type="region of interest" description="Disordered" evidence="2">
    <location>
        <begin position="710"/>
        <end position="757"/>
    </location>
</feature>
<evidence type="ECO:0000256" key="1">
    <source>
        <dbReference type="ARBA" id="ARBA00061469"/>
    </source>
</evidence>
<sequence>MPPSNTPEQSSSNSPTLGTAAARPQTPPSYLSALHELESPVLDLASTLTTTAAEDEADAENVRFLRRLMDYDWPPQDLEVDEDIENETVPQFGDVMTSESRDRILPVPVPEQYRTSEHSAIAQGRQSNHNLTRPNPSRLDSTRRRPDSQRLATEREVLERELQRQRNQHHNRGMQDEEVERVVRLQGILSRLNRLQEPAYGDRIPSQQSLYDWAPANDEDDGEELEDILRDLRTQQPNTHPEILRVLGRSQLDAEREARNRAYSSRFLNSHSASHPQPSESSLRSAAILQSVRRHPRFAARSREHLQRYVMDRERTGHDSEERDRPSSRWLRPPSLESTRYELNRLAWQTQQRLHDNHSRDPHIRIDTLRRGFLDNPSPPTTTSSPFLESAIKYLSRLRDSSCYEQSLSYAVDGGFVTKDFFGDHHDDFILDPDSMLPPPPSSWLAPGMVFEGSQHATAVTAPSSYHGQIPSNGHGPNNATIYRVSTNQMITSSTVDPAISRPGINTFDASRPWLNHTFTPPPLSSGETARASDITTAQDTWPVRVTIHAIDFENMTLSGTMEAFDVPSQPPNYSTALNLNSNTNPSNHLTFTDAARPAPTSVSFSPYLRSTTSSPIPKGTPITTYLDGEILDFTHLHTLQTTSFASSLATDACYWRKLPPFSQQHTDEDVVRRLVSKKGFAELRRDWILMRWKERGFVRTRAGDGWGRWTGRATPSTNSVSPISLHNGTGNVPVEGEAEAEKGGVENGGAGQGDSMQGHGLTISGFYYVCLRRSDGKVEGLYYDPQSSPYQHLRLSPVRAPGMGLAASGLR</sequence>
<proteinExistence type="inferred from homology"/>
<feature type="compositionally biased region" description="Polar residues" evidence="2">
    <location>
        <begin position="1"/>
        <end position="17"/>
    </location>
</feature>
<dbReference type="PANTHER" id="PTHR14534">
    <property type="entry name" value="VACUOLAR IMPORT AND DEGRADATION PROTEIN 24"/>
    <property type="match status" value="1"/>
</dbReference>